<keyword evidence="10" id="KW-1185">Reference proteome</keyword>
<dbReference type="InterPro" id="IPR003838">
    <property type="entry name" value="ABC3_permease_C"/>
</dbReference>
<evidence type="ECO:0000259" key="7">
    <source>
        <dbReference type="Pfam" id="PF02687"/>
    </source>
</evidence>
<name>A0A0A2LRB8_9FLAO</name>
<feature type="transmembrane region" description="Helical" evidence="6">
    <location>
        <begin position="681"/>
        <end position="705"/>
    </location>
</feature>
<keyword evidence="4 6" id="KW-1133">Transmembrane helix</keyword>
<keyword evidence="2" id="KW-1003">Cell membrane</keyword>
<evidence type="ECO:0000313" key="9">
    <source>
        <dbReference type="EMBL" id="KGO78735.1"/>
    </source>
</evidence>
<dbReference type="STRING" id="1406840.Q763_16960"/>
<evidence type="ECO:0000256" key="4">
    <source>
        <dbReference type="ARBA" id="ARBA00022989"/>
    </source>
</evidence>
<protein>
    <submittedName>
        <fullName evidence="9">Multidrug ABC transporter substrate-binding protein</fullName>
    </submittedName>
</protein>
<dbReference type="EMBL" id="JRLV01000030">
    <property type="protein sequence ID" value="KGO78735.1"/>
    <property type="molecule type" value="Genomic_DNA"/>
</dbReference>
<dbReference type="InterPro" id="IPR025857">
    <property type="entry name" value="MacB_PCD"/>
</dbReference>
<keyword evidence="3 6" id="KW-0812">Transmembrane</keyword>
<keyword evidence="5 6" id="KW-0472">Membrane</keyword>
<evidence type="ECO:0000259" key="8">
    <source>
        <dbReference type="Pfam" id="PF12704"/>
    </source>
</evidence>
<sequence length="804" mass="91836">MLKNWLKIFLYNAKKNKFFTALNTLGLSIGIAALIFAILYWNEEHSYNQWNPEKDTVFTVATDLGNDIVWPYSVYPLAKYMKDEPSIEEFCYFNNWYYYELVHYGEKKQQINILDAQKNFFDFCPFEFVKGDINNVFPDVNSIVLEEKTAQSIFGNEDPIGKEIRYSGRKMVVRGVYKIPGKSSFEPDAVTNLIEGTRLKGNEESWGNFNFGLMLKTKSPEDADKAREAVENIYFQYRTKPYAKEEGLSVDEYIKTNGTIKIKLTSLANSRLHSPVEDTPEGQGNYQFMLIMLGLSVLILILSIVNYVNLATANAIKRAKEVGVRKILGATKKNIVKQFIFETVLVTIMAIVLALVIVELSLPYYNDFLNKTLVISSSQFYLQLIVIFFIVVFMAGMLPAIYVSNFNTLKVLKGNFGRSKNGVWLRNGMLVLQFAIAAFFIIGSYIVHQQVNYMSNKDLGLKGDQVIEIYYRRPYHKDPSIMFNNYTVVKQELSNIKGVQAVAATAFSLGGGAGSSSGFTYKDQRIQAQNMAADFGFLEMMQIKMAKGRALSDKFSSDTINGMMINETAMKLMKEKDPIGKTIDWNGEQLRVVGVVKDFHLNGPQNEIPPMSFFHFKTIDWMTYNMDKIYVKISADEMGSALEEIEKFWTSKVDTEYPFGYEFVNKKYQRSYQEYVNQKNLFSLLNGVVILIALFGLFALASYSIQRKMKDIAIRKTLGAETKVLLKELSRQYILFCVAGFILATVPAWILLNKWLENFAYRVDVSFVPFIIGFIGLMILTLVVVLSRAYAATRVNILKYLKYE</sequence>
<dbReference type="Pfam" id="PF12704">
    <property type="entry name" value="MacB_PCD"/>
    <property type="match status" value="2"/>
</dbReference>
<gene>
    <name evidence="9" type="ORF">Q763_16960</name>
</gene>
<evidence type="ECO:0000256" key="3">
    <source>
        <dbReference type="ARBA" id="ARBA00022692"/>
    </source>
</evidence>
<feature type="transmembrane region" description="Helical" evidence="6">
    <location>
        <begin position="380"/>
        <end position="403"/>
    </location>
</feature>
<comment type="caution">
    <text evidence="9">The sequence shown here is derived from an EMBL/GenBank/DDBJ whole genome shotgun (WGS) entry which is preliminary data.</text>
</comment>
<dbReference type="Proteomes" id="UP000030129">
    <property type="component" value="Unassembled WGS sequence"/>
</dbReference>
<feature type="transmembrane region" description="Helical" evidence="6">
    <location>
        <begin position="767"/>
        <end position="791"/>
    </location>
</feature>
<evidence type="ECO:0000256" key="2">
    <source>
        <dbReference type="ARBA" id="ARBA00022475"/>
    </source>
</evidence>
<reference evidence="9 10" key="1">
    <citation type="submission" date="2013-09" db="EMBL/GenBank/DDBJ databases">
        <authorList>
            <person name="Zeng Z."/>
            <person name="Chen C."/>
        </authorList>
    </citation>
    <scope>NUCLEOTIDE SEQUENCE [LARGE SCALE GENOMIC DNA]</scope>
    <source>
        <strain evidence="9 10">F44-8</strain>
    </source>
</reference>
<evidence type="ECO:0000313" key="10">
    <source>
        <dbReference type="Proteomes" id="UP000030129"/>
    </source>
</evidence>
<feature type="domain" description="ABC3 transporter permease C-terminal" evidence="7">
    <location>
        <begin position="686"/>
        <end position="796"/>
    </location>
</feature>
<proteinExistence type="predicted"/>
<dbReference type="GO" id="GO:0022857">
    <property type="term" value="F:transmembrane transporter activity"/>
    <property type="evidence" value="ECO:0007669"/>
    <property type="project" value="TreeGrafter"/>
</dbReference>
<dbReference type="eggNOG" id="COG0577">
    <property type="taxonomic scope" value="Bacteria"/>
</dbReference>
<feature type="domain" description="ABC3 transporter permease C-terminal" evidence="7">
    <location>
        <begin position="295"/>
        <end position="406"/>
    </location>
</feature>
<feature type="domain" description="MacB-like periplasmic core" evidence="8">
    <location>
        <begin position="20"/>
        <end position="232"/>
    </location>
</feature>
<feature type="transmembrane region" description="Helical" evidence="6">
    <location>
        <begin position="339"/>
        <end position="360"/>
    </location>
</feature>
<dbReference type="PANTHER" id="PTHR30572">
    <property type="entry name" value="MEMBRANE COMPONENT OF TRANSPORTER-RELATED"/>
    <property type="match status" value="1"/>
</dbReference>
<feature type="domain" description="MacB-like periplasmic core" evidence="8">
    <location>
        <begin position="435"/>
        <end position="646"/>
    </location>
</feature>
<evidence type="ECO:0000256" key="6">
    <source>
        <dbReference type="SAM" id="Phobius"/>
    </source>
</evidence>
<dbReference type="InterPro" id="IPR050250">
    <property type="entry name" value="Macrolide_Exporter_MacB"/>
</dbReference>
<evidence type="ECO:0000256" key="5">
    <source>
        <dbReference type="ARBA" id="ARBA00023136"/>
    </source>
</evidence>
<dbReference type="PANTHER" id="PTHR30572:SF18">
    <property type="entry name" value="ABC-TYPE MACROLIDE FAMILY EXPORT SYSTEM PERMEASE COMPONENT 2"/>
    <property type="match status" value="1"/>
</dbReference>
<feature type="transmembrane region" description="Helical" evidence="6">
    <location>
        <begin position="733"/>
        <end position="752"/>
    </location>
</feature>
<dbReference type="Pfam" id="PF02687">
    <property type="entry name" value="FtsX"/>
    <property type="match status" value="2"/>
</dbReference>
<dbReference type="GO" id="GO:0005886">
    <property type="term" value="C:plasma membrane"/>
    <property type="evidence" value="ECO:0007669"/>
    <property type="project" value="UniProtKB-SubCell"/>
</dbReference>
<dbReference type="RefSeq" id="WP_035136159.1">
    <property type="nucleotide sequence ID" value="NZ_JRLV01000030.1"/>
</dbReference>
<dbReference type="AlphaFoldDB" id="A0A0A2LRB8"/>
<accession>A0A0A2LRB8</accession>
<feature type="transmembrane region" description="Helical" evidence="6">
    <location>
        <begin position="288"/>
        <end position="310"/>
    </location>
</feature>
<feature type="transmembrane region" description="Helical" evidence="6">
    <location>
        <begin position="424"/>
        <end position="447"/>
    </location>
</feature>
<feature type="transmembrane region" description="Helical" evidence="6">
    <location>
        <begin position="21"/>
        <end position="41"/>
    </location>
</feature>
<evidence type="ECO:0000256" key="1">
    <source>
        <dbReference type="ARBA" id="ARBA00004651"/>
    </source>
</evidence>
<comment type="subcellular location">
    <subcellularLocation>
        <location evidence="1">Cell membrane</location>
        <topology evidence="1">Multi-pass membrane protein</topology>
    </subcellularLocation>
</comment>
<organism evidence="9 10">
    <name type="scientific">Flavobacterium beibuense F44-8</name>
    <dbReference type="NCBI Taxonomy" id="1406840"/>
    <lineage>
        <taxon>Bacteria</taxon>
        <taxon>Pseudomonadati</taxon>
        <taxon>Bacteroidota</taxon>
        <taxon>Flavobacteriia</taxon>
        <taxon>Flavobacteriales</taxon>
        <taxon>Flavobacteriaceae</taxon>
        <taxon>Flavobacterium</taxon>
    </lineage>
</organism>